<evidence type="ECO:0008006" key="4">
    <source>
        <dbReference type="Google" id="ProtNLM"/>
    </source>
</evidence>
<evidence type="ECO:0000256" key="1">
    <source>
        <dbReference type="SAM" id="Phobius"/>
    </source>
</evidence>
<keyword evidence="1" id="KW-1133">Transmembrane helix</keyword>
<evidence type="ECO:0000313" key="2">
    <source>
        <dbReference type="EMBL" id="PWW82754.1"/>
    </source>
</evidence>
<feature type="transmembrane region" description="Helical" evidence="1">
    <location>
        <begin position="895"/>
        <end position="918"/>
    </location>
</feature>
<dbReference type="GO" id="GO:0005886">
    <property type="term" value="C:plasma membrane"/>
    <property type="evidence" value="ECO:0007669"/>
    <property type="project" value="TreeGrafter"/>
</dbReference>
<feature type="transmembrane region" description="Helical" evidence="1">
    <location>
        <begin position="509"/>
        <end position="535"/>
    </location>
</feature>
<dbReference type="Gene3D" id="3.30.2090.10">
    <property type="entry name" value="Multidrug efflux transporter AcrB TolC docking domain, DN and DC subdomains"/>
    <property type="match status" value="2"/>
</dbReference>
<keyword evidence="1" id="KW-0472">Membrane</keyword>
<protein>
    <recommendedName>
        <fullName evidence="4">Acriflavin resistance protein</fullName>
    </recommendedName>
</protein>
<feature type="transmembrane region" description="Helical" evidence="1">
    <location>
        <begin position="870"/>
        <end position="889"/>
    </location>
</feature>
<accession>A0A317T7U9</accession>
<feature type="transmembrane region" description="Helical" evidence="1">
    <location>
        <begin position="348"/>
        <end position="369"/>
    </location>
</feature>
<dbReference type="SUPFAM" id="SSF82693">
    <property type="entry name" value="Multidrug efflux transporter AcrB pore domain, PN1, PN2, PC1 and PC2 subdomains"/>
    <property type="match status" value="1"/>
</dbReference>
<dbReference type="Gene3D" id="1.20.1640.10">
    <property type="entry name" value="Multidrug efflux transporter AcrB transmembrane domain"/>
    <property type="match status" value="2"/>
</dbReference>
<feature type="transmembrane region" description="Helical" evidence="1">
    <location>
        <begin position="948"/>
        <end position="968"/>
    </location>
</feature>
<feature type="transmembrane region" description="Helical" evidence="1">
    <location>
        <begin position="375"/>
        <end position="398"/>
    </location>
</feature>
<evidence type="ECO:0000313" key="3">
    <source>
        <dbReference type="Proteomes" id="UP000246278"/>
    </source>
</evidence>
<dbReference type="PRINTS" id="PR00702">
    <property type="entry name" value="ACRIFLAVINRP"/>
</dbReference>
<feature type="transmembrane region" description="Helical" evidence="1">
    <location>
        <begin position="980"/>
        <end position="1000"/>
    </location>
</feature>
<dbReference type="GO" id="GO:0042910">
    <property type="term" value="F:xenobiotic transmembrane transporter activity"/>
    <property type="evidence" value="ECO:0007669"/>
    <property type="project" value="TreeGrafter"/>
</dbReference>
<organism evidence="2 3">
    <name type="scientific">Prosthecochloris marina</name>
    <dbReference type="NCBI Taxonomy" id="2017681"/>
    <lineage>
        <taxon>Bacteria</taxon>
        <taxon>Pseudomonadati</taxon>
        <taxon>Chlorobiota</taxon>
        <taxon>Chlorobiia</taxon>
        <taxon>Chlorobiales</taxon>
        <taxon>Chlorobiaceae</taxon>
        <taxon>Prosthecochloris</taxon>
    </lineage>
</organism>
<dbReference type="OrthoDB" id="9798415at2"/>
<feature type="transmembrane region" description="Helical" evidence="1">
    <location>
        <begin position="320"/>
        <end position="341"/>
    </location>
</feature>
<comment type="caution">
    <text evidence="2">The sequence shown here is derived from an EMBL/GenBank/DDBJ whole genome shotgun (WGS) entry which is preliminary data.</text>
</comment>
<keyword evidence="3" id="KW-1185">Reference proteome</keyword>
<dbReference type="Gene3D" id="3.30.70.1430">
    <property type="entry name" value="Multidrug efflux transporter AcrB pore domain"/>
    <property type="match status" value="2"/>
</dbReference>
<sequence>MVFVVVLAAGLLAWSGLKKEELPDITFDTVRISVNYPGASAEEVEYHVTDPFEEALGSVEGIQHLVSSTAAGSCIITAELEPGNIDAILAEIRQEVFAVDLPDAIRDDPRIRVFKTSRKAIIDIGLILHGEHLLDTEQRRWLQNRALNLEKRLLAAPEVSRITRSGYLADEIHIKVNPAKLEEYNIPFNTVMNEISRNNVREPAGSIETLQEPKVTLYGELRTPEALQALAVQGGFEGQVLRLGDIAKVAYGHEKNRSVLKINGHEGILLKVAKSSGTGILEALHAVNRVVDDFESLQHDNSALQLVILDDEAIDLRNRLSIIGINGAIGFALILVILFVFLDLRSGFWVAVGIPFSFCFALAGTLFIGYSINNITLAAVIIVMGIVVDDALVVAENIKRTASSGAPLYQAATDGTSMVFMPVIASILTTCLAFVPLLFFEGRFGAMVAFIPAVVTLMLAGSMLEALFILPGHLTLSAGKSASSKREHWFETWESFYAGILENLLPFRWLILTLFLLGFIATLLLAGSFLAFSMFPDEETREVRLTGESPPESTQYETANSTQPLENRIAKSIGKEVVGFRNEIAKSRRGSVVEDNVFRMRIEIAPKESREKTADQLIEEWQEAAASSTTLSKLRFSKTRHGQESGSPVEVVIKEDDESTRRNAANALADAMKNVPGLTNIEQDQPKSSPEYRITLKRDKIKRLDIDPSQAAQTLRAALEGTILYEFSSDNEPVGVRFSLAEPSKQSLESLLEVPVENKAKYLVPLHSIIMVEKVEKPNSIVRRDRVRYTSIYADIDSKSGKSPLEIAETLEQDVFPAITSRYPSTTLEFDGEILDSRESKKDFIISIFSVLALIFIVLVLLFNSLRKALLIMLTIPFGLTGIIVAFIFHGIEFYGFFAVIGALGLAGVIVNDAIIMVTRLDRETRKKDNGKNLEVLISKAASTRLRAVLLTTLTTVAAMLPTAYGWAGYDPTLSQMMLALTWGLIGGTFVTLILVPCLYRIMIRQTQCPEKAQRYPCNN</sequence>
<dbReference type="SUPFAM" id="SSF82866">
    <property type="entry name" value="Multidrug efflux transporter AcrB transmembrane domain"/>
    <property type="match status" value="2"/>
</dbReference>
<dbReference type="EMBL" id="PDNZ01000002">
    <property type="protein sequence ID" value="PWW82754.1"/>
    <property type="molecule type" value="Genomic_DNA"/>
</dbReference>
<dbReference type="Gene3D" id="3.30.70.1320">
    <property type="entry name" value="Multidrug efflux transporter AcrB pore domain like"/>
    <property type="match status" value="1"/>
</dbReference>
<reference evidence="3" key="1">
    <citation type="submission" date="2017-10" db="EMBL/GenBank/DDBJ databases">
        <authorList>
            <person name="Gaisin V.A."/>
            <person name="Rysina M.S."/>
            <person name="Grouzdev D.S."/>
        </authorList>
    </citation>
    <scope>NUCLEOTIDE SEQUENCE [LARGE SCALE GENOMIC DNA]</scope>
    <source>
        <strain evidence="3">V1</strain>
    </source>
</reference>
<dbReference type="AlphaFoldDB" id="A0A317T7U9"/>
<name>A0A317T7U9_9CHLB</name>
<keyword evidence="1" id="KW-0812">Transmembrane</keyword>
<dbReference type="Proteomes" id="UP000246278">
    <property type="component" value="Unassembled WGS sequence"/>
</dbReference>
<proteinExistence type="predicted"/>
<dbReference type="InterPro" id="IPR027463">
    <property type="entry name" value="AcrB_DN_DC_subdom"/>
</dbReference>
<dbReference type="SUPFAM" id="SSF82714">
    <property type="entry name" value="Multidrug efflux transporter AcrB TolC docking domain, DN and DC subdomains"/>
    <property type="match status" value="2"/>
</dbReference>
<feature type="transmembrane region" description="Helical" evidence="1">
    <location>
        <begin position="844"/>
        <end position="863"/>
    </location>
</feature>
<gene>
    <name evidence="2" type="ORF">CR164_03150</name>
</gene>
<feature type="transmembrane region" description="Helical" evidence="1">
    <location>
        <begin position="419"/>
        <end position="440"/>
    </location>
</feature>
<dbReference type="Gene3D" id="3.30.70.1440">
    <property type="entry name" value="Multidrug efflux transporter AcrB pore domain"/>
    <property type="match status" value="1"/>
</dbReference>
<dbReference type="InterPro" id="IPR001036">
    <property type="entry name" value="Acrflvin-R"/>
</dbReference>
<feature type="transmembrane region" description="Helical" evidence="1">
    <location>
        <begin position="446"/>
        <end position="470"/>
    </location>
</feature>
<dbReference type="PANTHER" id="PTHR32063">
    <property type="match status" value="1"/>
</dbReference>
<dbReference type="PANTHER" id="PTHR32063:SF33">
    <property type="entry name" value="RND SUPERFAMILY EFFLUX PUMP PERMEASE COMPONENT"/>
    <property type="match status" value="1"/>
</dbReference>
<dbReference type="Pfam" id="PF00873">
    <property type="entry name" value="ACR_tran"/>
    <property type="match status" value="1"/>
</dbReference>